<dbReference type="OrthoDB" id="1493699at2"/>
<evidence type="ECO:0000313" key="3">
    <source>
        <dbReference type="Proteomes" id="UP000000442"/>
    </source>
</evidence>
<name>C0QJU4_DESAH</name>
<reference evidence="2 3" key="1">
    <citation type="journal article" date="2009" name="Environ. Microbiol.">
        <title>Genome sequence of Desulfobacterium autotrophicum HRM2, a marine sulfate reducer oxidizing organic carbon completely to carbon dioxide.</title>
        <authorList>
            <person name="Strittmatter A.W."/>
            <person name="Liesegang H."/>
            <person name="Rabus R."/>
            <person name="Decker I."/>
            <person name="Amann J."/>
            <person name="Andres S."/>
            <person name="Henne A."/>
            <person name="Fricke W.F."/>
            <person name="Martinez-Arias R."/>
            <person name="Bartels D."/>
            <person name="Goesmann A."/>
            <person name="Krause L."/>
            <person name="Puehler A."/>
            <person name="Klenk H.P."/>
            <person name="Richter M."/>
            <person name="Schuler M."/>
            <person name="Gloeckner F.O."/>
            <person name="Meyerdierks A."/>
            <person name="Gottschalk G."/>
            <person name="Amann R."/>
        </authorList>
    </citation>
    <scope>NUCLEOTIDE SEQUENCE [LARGE SCALE GENOMIC DNA]</scope>
    <source>
        <strain evidence="3">ATCC 43914 / DSM 3382 / HRM2</strain>
    </source>
</reference>
<dbReference type="KEGG" id="dat:HRM2_08340"/>
<accession>C0QJU4</accession>
<feature type="transmembrane region" description="Helical" evidence="1">
    <location>
        <begin position="59"/>
        <end position="77"/>
    </location>
</feature>
<keyword evidence="1" id="KW-1133">Transmembrane helix</keyword>
<dbReference type="eggNOG" id="ENOG5030HGI">
    <property type="taxonomic scope" value="Bacteria"/>
</dbReference>
<keyword evidence="1" id="KW-0812">Transmembrane</keyword>
<gene>
    <name evidence="2" type="ordered locus">HRM2_08340</name>
</gene>
<organism evidence="2 3">
    <name type="scientific">Desulforapulum autotrophicum (strain ATCC 43914 / DSM 3382 / VKM B-1955 / HRM2)</name>
    <name type="common">Desulfobacterium autotrophicum</name>
    <dbReference type="NCBI Taxonomy" id="177437"/>
    <lineage>
        <taxon>Bacteria</taxon>
        <taxon>Pseudomonadati</taxon>
        <taxon>Thermodesulfobacteriota</taxon>
        <taxon>Desulfobacteria</taxon>
        <taxon>Desulfobacterales</taxon>
        <taxon>Desulfobacteraceae</taxon>
        <taxon>Desulforapulum</taxon>
    </lineage>
</organism>
<feature type="transmembrane region" description="Helical" evidence="1">
    <location>
        <begin position="28"/>
        <end position="47"/>
    </location>
</feature>
<dbReference type="STRING" id="177437.HRM2_08340"/>
<keyword evidence="1" id="KW-0472">Membrane</keyword>
<evidence type="ECO:0000256" key="1">
    <source>
        <dbReference type="SAM" id="Phobius"/>
    </source>
</evidence>
<dbReference type="AlphaFoldDB" id="C0QJU4"/>
<sequence length="195" mass="22490">MDKSKRKGYSDKIGDPAFAKYIENSSKYAWIFSFIIASAAIIGFFIYGQTSREMDNPQALYIGLGIGGMFMAIAFLTNRSKQKSTTWDGTVCDKQIEKKKRKVYNTGNDYYIQDYQLFKVIIQSDHRKKYELTAENDDTVYNYYHIGDKVRHHGKLNSYEKYDKSDDTIIFCNACASLNEMCDDTCHRCGCPLLK</sequence>
<dbReference type="HOGENOM" id="CLU_101352_0_0_7"/>
<dbReference type="EMBL" id="CP001087">
    <property type="protein sequence ID" value="ACN13947.1"/>
    <property type="molecule type" value="Genomic_DNA"/>
</dbReference>
<keyword evidence="3" id="KW-1185">Reference proteome</keyword>
<protein>
    <submittedName>
        <fullName evidence="2">Uncharacterized protein</fullName>
    </submittedName>
</protein>
<dbReference type="Proteomes" id="UP000000442">
    <property type="component" value="Chromosome"/>
</dbReference>
<evidence type="ECO:0000313" key="2">
    <source>
        <dbReference type="EMBL" id="ACN13947.1"/>
    </source>
</evidence>
<proteinExistence type="predicted"/>